<evidence type="ECO:0000256" key="7">
    <source>
        <dbReference type="ARBA" id="ARBA00023136"/>
    </source>
</evidence>
<reference evidence="14" key="2">
    <citation type="submission" date="2018-03" db="EMBL/GenBank/DDBJ databases">
        <authorList>
            <person name="Keele B.F."/>
        </authorList>
    </citation>
    <scope>NUCLEOTIDE SEQUENCE</scope>
    <source>
        <strain evidence="14">Viroverse:23324.1</strain>
    </source>
</reference>
<keyword evidence="14" id="KW-0261">Viral envelope protein</keyword>
<dbReference type="InterPro" id="IPR036377">
    <property type="entry name" value="Gp120_core_sf"/>
</dbReference>
<evidence type="ECO:0000256" key="10">
    <source>
        <dbReference type="ARBA" id="ARBA00023296"/>
    </source>
</evidence>
<evidence type="ECO:0000259" key="13">
    <source>
        <dbReference type="Pfam" id="PF00516"/>
    </source>
</evidence>
<keyword evidence="7 12" id="KW-0472">Membrane</keyword>
<sequence length="567" mass="63112">MRVMGTRKKYQLLWRGGTLLLGILMICSAADNFWVTVYYGVPVWKEATTTLFCASDAKGYAKEVHNVWATHACVPTDPNPQEIKLGNVTEYFNMWKNDMVEQMHEDIISLWDQSLKPCVKLTPLCVTLNCTNITRNATGNSEEAVKNGEIKNCSFKITTYLKDRVKKQYALFDSLDVVPIEQINKTANSSSYRLRSCNTSVITQACPKVSFEPIPIHYCAPAGFAILKCNNKTFNGTGPCTNVSTVQCTHGIRPVVSTQLLLNGSLAEEEVVIRSQNFSDNAKTIIVQLKDPVEINCTRPNNNTRKSIPIGPGRAFYATGDIIGDIRRAHCNISGAKWNNTLQQVVKKLKEQFERLNKTIKTINFTQPSGGDPEIVMHIFNCGGEFFYCNTTNLFSSTWNLTQPLNNTWNETIGPNDTITLQCRIKQIVNMWQEVGKAMYAPPISGQIRCSSNITGLLLTRDGGHNVTNETETFRPGGGDMRDNWRSELYKYKIVKIEPLGIAPTKARRRVVQREKRAVGIGAMFLGFLGAAGSTMGAASMALTVQARQLLSGIVQQQNNLLRAIEA</sequence>
<feature type="transmembrane region" description="Helical" evidence="12">
    <location>
        <begin position="518"/>
        <end position="543"/>
    </location>
</feature>
<dbReference type="FunFam" id="2.170.40.20:FF:000003">
    <property type="entry name" value="Envelope glycoprotein gp160"/>
    <property type="match status" value="1"/>
</dbReference>
<evidence type="ECO:0000256" key="3">
    <source>
        <dbReference type="ARBA" id="ARBA00022581"/>
    </source>
</evidence>
<dbReference type="GO" id="GO:0019031">
    <property type="term" value="C:viral envelope"/>
    <property type="evidence" value="ECO:0007669"/>
    <property type="project" value="UniProtKB-KW"/>
</dbReference>
<dbReference type="Gene3D" id="2.170.40.20">
    <property type="entry name" value="Human immunodeficiency virus 1, Gp160, envelope glycoprotein"/>
    <property type="match status" value="2"/>
</dbReference>
<dbReference type="GO" id="GO:0039663">
    <property type="term" value="P:membrane fusion involved in viral entry into host cell"/>
    <property type="evidence" value="ECO:0007669"/>
    <property type="project" value="UniProtKB-KW"/>
</dbReference>
<keyword evidence="3" id="KW-0945">Host-virus interaction</keyword>
<dbReference type="GO" id="GO:0046718">
    <property type="term" value="P:symbiont entry into host cell"/>
    <property type="evidence" value="ECO:0007669"/>
    <property type="project" value="UniProtKB-KW"/>
</dbReference>
<evidence type="ECO:0000256" key="4">
    <source>
        <dbReference type="ARBA" id="ARBA00022595"/>
    </source>
</evidence>
<keyword evidence="5" id="KW-1161">Viral attachment to host cell</keyword>
<evidence type="ECO:0000313" key="14">
    <source>
        <dbReference type="EMBL" id="AWF49629.1"/>
    </source>
</evidence>
<accession>A0A2S1IU06</accession>
<dbReference type="SUPFAM" id="SSF56502">
    <property type="entry name" value="gp120 core"/>
    <property type="match status" value="2"/>
</dbReference>
<evidence type="ECO:0000256" key="1">
    <source>
        <dbReference type="ARBA" id="ARBA00004182"/>
    </source>
</evidence>
<dbReference type="GO" id="GO:0019062">
    <property type="term" value="P:virion attachment to host cell"/>
    <property type="evidence" value="ECO:0007669"/>
    <property type="project" value="UniProtKB-KW"/>
</dbReference>
<evidence type="ECO:0000256" key="5">
    <source>
        <dbReference type="ARBA" id="ARBA00022804"/>
    </source>
</evidence>
<keyword evidence="9" id="KW-0325">Glycoprotein</keyword>
<dbReference type="EMBL" id="MH060904">
    <property type="protein sequence ID" value="AWF49629.1"/>
    <property type="molecule type" value="Genomic_RNA"/>
</dbReference>
<evidence type="ECO:0000256" key="12">
    <source>
        <dbReference type="SAM" id="Phobius"/>
    </source>
</evidence>
<keyword evidence="10" id="KW-1160">Virus entry into host cell</keyword>
<keyword evidence="12" id="KW-1133">Transmembrane helix</keyword>
<feature type="domain" description="Human immunodeficiency virus 1 envelope glycoprotein Gp120" evidence="13">
    <location>
        <begin position="145"/>
        <end position="517"/>
    </location>
</feature>
<gene>
    <name evidence="14" type="primary">env</name>
</gene>
<dbReference type="FunFam" id="2.170.40.20:FF:000002">
    <property type="entry name" value="Envelope glycoprotein gp160"/>
    <property type="match status" value="1"/>
</dbReference>
<comment type="subcellular location">
    <subcellularLocation>
        <location evidence="1">Virion membrane</location>
    </subcellularLocation>
</comment>
<dbReference type="Gene3D" id="1.10.287.210">
    <property type="match status" value="1"/>
</dbReference>
<keyword evidence="8" id="KW-1015">Disulfide bond</keyword>
<keyword evidence="6" id="KW-0946">Virion</keyword>
<dbReference type="InterPro" id="IPR000777">
    <property type="entry name" value="HIV1_Gp120"/>
</dbReference>
<feature type="coiled-coil region" evidence="11">
    <location>
        <begin position="339"/>
        <end position="366"/>
    </location>
</feature>
<reference evidence="14" key="1">
    <citation type="journal article" date="2018" name="PLoS Med.">
        <title>Transmission of HIV-1 drug resistance mutations within partner-pairs: A cross-sectional study of a primary HIV infection cohort.</title>
        <authorList>
            <person name="Stekler J.D."/>
            <person name="Milne R."/>
            <person name="Payant R."/>
            <person name="Beck I."/>
            <person name="Herbeck J."/>
            <person name="Maust B."/>
            <person name="Deng W."/>
            <person name="Tapia K."/>
            <person name="Holte S."/>
            <person name="Maenza J."/>
            <person name="Stevens C.E."/>
            <person name="Mullins J.I."/>
            <person name="Collier A.C."/>
            <person name="Frenkel L.M."/>
        </authorList>
    </citation>
    <scope>NUCLEOTIDE SEQUENCE</scope>
    <source>
        <strain evidence="14">Viroverse:23324.1</strain>
    </source>
</reference>
<evidence type="ECO:0000256" key="8">
    <source>
        <dbReference type="ARBA" id="ARBA00023157"/>
    </source>
</evidence>
<dbReference type="GO" id="GO:0055036">
    <property type="term" value="C:virion membrane"/>
    <property type="evidence" value="ECO:0007669"/>
    <property type="project" value="UniProtKB-SubCell"/>
</dbReference>
<dbReference type="Pfam" id="PF00516">
    <property type="entry name" value="GP120"/>
    <property type="match status" value="2"/>
</dbReference>
<keyword evidence="2" id="KW-1168">Fusion of virus membrane with host membrane</keyword>
<feature type="domain" description="Human immunodeficiency virus 1 envelope glycoprotein Gp120" evidence="13">
    <location>
        <begin position="34"/>
        <end position="139"/>
    </location>
</feature>
<keyword evidence="4" id="KW-1162">Viral penetration into host cytoplasm</keyword>
<evidence type="ECO:0000256" key="2">
    <source>
        <dbReference type="ARBA" id="ARBA00022506"/>
    </source>
</evidence>
<keyword evidence="12" id="KW-0812">Transmembrane</keyword>
<organismHost>
    <name type="scientific">Homo sapiens</name>
    <name type="common">Human</name>
    <dbReference type="NCBI Taxonomy" id="9606"/>
</organismHost>
<evidence type="ECO:0000256" key="6">
    <source>
        <dbReference type="ARBA" id="ARBA00022844"/>
    </source>
</evidence>
<keyword evidence="11" id="KW-0175">Coiled coil</keyword>
<name>A0A2S1IU06_HV1</name>
<dbReference type="SUPFAM" id="SSF58069">
    <property type="entry name" value="Virus ectodomain"/>
    <property type="match status" value="1"/>
</dbReference>
<evidence type="ECO:0000256" key="11">
    <source>
        <dbReference type="SAM" id="Coils"/>
    </source>
</evidence>
<organism evidence="14">
    <name type="scientific">Human immunodeficiency virus type 1</name>
    <name type="common">HIV-1</name>
    <dbReference type="NCBI Taxonomy" id="11676"/>
    <lineage>
        <taxon>Viruses</taxon>
        <taxon>Riboviria</taxon>
        <taxon>Pararnavirae</taxon>
        <taxon>Artverviricota</taxon>
        <taxon>Revtraviricetes</taxon>
        <taxon>Ortervirales</taxon>
        <taxon>Retroviridae</taxon>
        <taxon>Orthoretrovirinae</taxon>
        <taxon>Lentivirus</taxon>
        <taxon>Lentivirus humimdef1</taxon>
    </lineage>
</organism>
<evidence type="ECO:0000256" key="9">
    <source>
        <dbReference type="ARBA" id="ARBA00023180"/>
    </source>
</evidence>
<protein>
    <submittedName>
        <fullName evidence="14">Envelope glycoprotein</fullName>
    </submittedName>
</protein>
<proteinExistence type="predicted"/>